<accession>A0A177HXM2</accession>
<dbReference type="InterPro" id="IPR050248">
    <property type="entry name" value="Polysacc_deacetylase_ArnD"/>
</dbReference>
<feature type="region of interest" description="Disordered" evidence="1">
    <location>
        <begin position="295"/>
        <end position="333"/>
    </location>
</feature>
<evidence type="ECO:0000256" key="1">
    <source>
        <dbReference type="SAM" id="MobiDB-lite"/>
    </source>
</evidence>
<feature type="chain" id="PRO_5008063323" evidence="2">
    <location>
        <begin position="33"/>
        <end position="333"/>
    </location>
</feature>
<dbReference type="PROSITE" id="PS51677">
    <property type="entry name" value="NODB"/>
    <property type="match status" value="1"/>
</dbReference>
<feature type="compositionally biased region" description="Basic and acidic residues" evidence="1">
    <location>
        <begin position="310"/>
        <end position="319"/>
    </location>
</feature>
<dbReference type="GO" id="GO:0005975">
    <property type="term" value="P:carbohydrate metabolic process"/>
    <property type="evidence" value="ECO:0007669"/>
    <property type="project" value="InterPro"/>
</dbReference>
<comment type="caution">
    <text evidence="4">The sequence shown here is derived from an EMBL/GenBank/DDBJ whole genome shotgun (WGS) entry which is preliminary data.</text>
</comment>
<dbReference type="Pfam" id="PF01522">
    <property type="entry name" value="Polysacc_deac_1"/>
    <property type="match status" value="1"/>
</dbReference>
<organism evidence="4 5">
    <name type="scientific">Streptomyces jeddahensis</name>
    <dbReference type="NCBI Taxonomy" id="1716141"/>
    <lineage>
        <taxon>Bacteria</taxon>
        <taxon>Bacillati</taxon>
        <taxon>Actinomycetota</taxon>
        <taxon>Actinomycetes</taxon>
        <taxon>Kitasatosporales</taxon>
        <taxon>Streptomycetaceae</taxon>
        <taxon>Streptomyces</taxon>
    </lineage>
</organism>
<dbReference type="GO" id="GO:0016810">
    <property type="term" value="F:hydrolase activity, acting on carbon-nitrogen (but not peptide) bonds"/>
    <property type="evidence" value="ECO:0007669"/>
    <property type="project" value="InterPro"/>
</dbReference>
<dbReference type="STRING" id="1716141.STSP_11570"/>
<feature type="compositionally biased region" description="Low complexity" evidence="1">
    <location>
        <begin position="295"/>
        <end position="309"/>
    </location>
</feature>
<dbReference type="CDD" id="cd10955">
    <property type="entry name" value="CE4_BH0857_like"/>
    <property type="match status" value="1"/>
</dbReference>
<dbReference type="PATRIC" id="fig|1716141.3.peg.1224"/>
<feature type="region of interest" description="Disordered" evidence="1">
    <location>
        <begin position="37"/>
        <end position="81"/>
    </location>
</feature>
<sequence length="333" mass="34944">MITSARRIITRRARSAALCALGAALVGCGAHGVQDAGLPERPHTGGATASPSATPSPYRPPTLAPGPAGLTPVFTNGPRTGGKTVALTFDADMTADQGPRAAAGEHFDNPELIATLRRLKVPATVFMTGRWADEYPEEARSLGRDPLFEIANHSYSHYAFTSDCYGLPTIEPAHIRSDVERAFTAFRKAGVEHAMPYFRFPGGCYDDRALRELTPVGVTAVQWDVVSGDAFATDAHAVAQQVLDGVRPGSVVVMHCTRSAAPATEEAVRTIVPELRERGFRFVKVSELIGAKAGEAAKAGDAAKAGKAGQAEKARRAEKAGQAGGAAQTGSRG</sequence>
<feature type="signal peptide" evidence="2">
    <location>
        <begin position="1"/>
        <end position="32"/>
    </location>
</feature>
<evidence type="ECO:0000313" key="5">
    <source>
        <dbReference type="Proteomes" id="UP000077381"/>
    </source>
</evidence>
<keyword evidence="2" id="KW-0732">Signal</keyword>
<dbReference type="EMBL" id="LOHS01000042">
    <property type="protein sequence ID" value="OAH15470.1"/>
    <property type="molecule type" value="Genomic_DNA"/>
</dbReference>
<dbReference type="EC" id="3.5.1.104" evidence="4"/>
<evidence type="ECO:0000256" key="2">
    <source>
        <dbReference type="SAM" id="SignalP"/>
    </source>
</evidence>
<dbReference type="PANTHER" id="PTHR10587:SF134">
    <property type="entry name" value="SECRETED PROTEIN"/>
    <property type="match status" value="1"/>
</dbReference>
<evidence type="ECO:0000259" key="3">
    <source>
        <dbReference type="PROSITE" id="PS51677"/>
    </source>
</evidence>
<proteinExistence type="predicted"/>
<keyword evidence="4" id="KW-0378">Hydrolase</keyword>
<dbReference type="AlphaFoldDB" id="A0A177HXM2"/>
<dbReference type="Gene3D" id="3.20.20.370">
    <property type="entry name" value="Glycoside hydrolase/deacetylase"/>
    <property type="match status" value="1"/>
</dbReference>
<evidence type="ECO:0000313" key="4">
    <source>
        <dbReference type="EMBL" id="OAH15470.1"/>
    </source>
</evidence>
<dbReference type="InterPro" id="IPR011330">
    <property type="entry name" value="Glyco_hydro/deAcase_b/a-brl"/>
</dbReference>
<feature type="domain" description="NodB homology" evidence="3">
    <location>
        <begin position="83"/>
        <end position="283"/>
    </location>
</feature>
<protein>
    <submittedName>
        <fullName evidence="4">Peptidoglycan-N-acetylglucosamine deacetylase</fullName>
        <ecNumber evidence="4">3.5.1.104</ecNumber>
    </submittedName>
</protein>
<dbReference type="PANTHER" id="PTHR10587">
    <property type="entry name" value="GLYCOSYL TRANSFERASE-RELATED"/>
    <property type="match status" value="1"/>
</dbReference>
<dbReference type="InterPro" id="IPR002509">
    <property type="entry name" value="NODB_dom"/>
</dbReference>
<keyword evidence="5" id="KW-1185">Reference proteome</keyword>
<dbReference type="PROSITE" id="PS51257">
    <property type="entry name" value="PROKAR_LIPOPROTEIN"/>
    <property type="match status" value="1"/>
</dbReference>
<gene>
    <name evidence="4" type="primary">pgdA_2</name>
    <name evidence="4" type="ORF">STSP_11570</name>
</gene>
<dbReference type="SUPFAM" id="SSF88713">
    <property type="entry name" value="Glycoside hydrolase/deacetylase"/>
    <property type="match status" value="1"/>
</dbReference>
<name>A0A177HXM2_9ACTN</name>
<reference evidence="4 5" key="1">
    <citation type="submission" date="2015-12" db="EMBL/GenBank/DDBJ databases">
        <title>Genome sequence of Streptomyces sp. G25.</title>
        <authorList>
            <person name="Poehlein A."/>
            <person name="Roettig A."/>
            <person name="Hiessl S."/>
            <person name="Hauschild P."/>
            <person name="Schauer J."/>
            <person name="Madkour M.H."/>
            <person name="Al-Ansari A.M."/>
            <person name="Almakishah N.H."/>
            <person name="Steinbuechel A."/>
            <person name="Daniel R."/>
        </authorList>
    </citation>
    <scope>NUCLEOTIDE SEQUENCE [LARGE SCALE GENOMIC DNA]</scope>
    <source>
        <strain evidence="5">G25(2015)</strain>
    </source>
</reference>
<dbReference type="Proteomes" id="UP000077381">
    <property type="component" value="Unassembled WGS sequence"/>
</dbReference>